<dbReference type="PANTHER" id="PTHR45679:SF2">
    <property type="entry name" value="ER DEGRADATION-ENHANCING ALPHA-MANNOSIDASE-LIKE PROTEIN 3"/>
    <property type="match status" value="1"/>
</dbReference>
<dbReference type="Gene3D" id="1.50.10.10">
    <property type="match status" value="1"/>
</dbReference>
<dbReference type="InterPro" id="IPR012341">
    <property type="entry name" value="6hp_glycosidase-like_sf"/>
</dbReference>
<evidence type="ECO:0000256" key="8">
    <source>
        <dbReference type="SAM" id="MobiDB-lite"/>
    </source>
</evidence>
<evidence type="ECO:0000256" key="3">
    <source>
        <dbReference type="ARBA" id="ARBA00022824"/>
    </source>
</evidence>
<evidence type="ECO:0000256" key="1">
    <source>
        <dbReference type="ARBA" id="ARBA00004240"/>
    </source>
</evidence>
<comment type="cofactor">
    <cofactor evidence="6">
        <name>Ca(2+)</name>
        <dbReference type="ChEBI" id="CHEBI:29108"/>
    </cofactor>
</comment>
<evidence type="ECO:0000313" key="11">
    <source>
        <dbReference type="EMBL" id="CAF1071137.1"/>
    </source>
</evidence>
<sequence>MNVPGRLVDGMRQEEKNQLRKQVLEMFQHGYYSYMKYAYPADELMPLSCKGRYRGSEPNRGDIDDALGNFSLTLVDSLDTLAVLGMFDEFERAVRLVIQNVNFDSDIVVSVFETNIRMIGGLLGAHVAVKYVHLKYPIRFPWYRDELLVMAHDLGIRLLPAFNTTSGLPLPRVNLRYGIDLSLSKSEREKFTCTACAGTLILEWATLTRLTGNYIFEKFAHRSLDYLWDRRHRQSNLMGTVLNVHNGDWIIRESGIGAGIDSYYEYLFKAYVLLGEKNNDYLLRFHKHYESIMAYVQQGVAMVNVHMHQPYRLAKNHMDALLAFWPGLQVMTGDLKSAIELHEMLYQVVQKHNFLPEAFTTDYRIHWNSHPLRPEFVESTYFLYKATRDPHYLEVGRTIVNNLERHARVKCGYAALSDIQTGQHEDRMDSFVLAETFKYLYLLFDNEQSQHIDIEQFIFSTEAHLLPMNLVITINDTLRMEFDQLALTNSIRYDTTNHSLLLDIDQRDGEFDTDSYSTEFDYRKVCPSMDHLFRNKNSNDYSEQLRKNIRGSQDMMTTTTDSTRSLNDHNGQLKNQSLHRLLASEFSAGNPLHVTQLRRMGVQIHTMLDGRIQLVHTSSQAASSEDANDGLLFMQEMIELMKHNSMNSDSSQYHPLSVVPLLAQATVLPIFKVGSAQFGQQLHKNYGIFSRVSVTSPFQACSTLDNRQQLKNSIALVKRGDCMFIDKARYLEQTGVLGGIVIDHSSASSTKTGVSAIFSMTGDGRDDVHIPLVLMFKDEGFQLLNLLSKQNDLIVYMGDQEKILGGPKSVDQVTSELFDRLKTTTNFAQLTNLEEYMSVLTKVVKLALNDKTELDLSEQTVISTLINELNVRNNDNSSKSTDEGEKSTSTVQSPTSSSLDSMPSPPSTESISSMEHEQPAEASDQREYTEKRTPKEN</sequence>
<evidence type="ECO:0000313" key="13">
    <source>
        <dbReference type="EMBL" id="CAF3838254.1"/>
    </source>
</evidence>
<dbReference type="SUPFAM" id="SSF52025">
    <property type="entry name" value="PA domain"/>
    <property type="match status" value="1"/>
</dbReference>
<protein>
    <recommendedName>
        <fullName evidence="7">alpha-1,2-Mannosidase</fullName>
        <ecNumber evidence="7">3.2.1.-</ecNumber>
    </recommendedName>
</protein>
<dbReference type="EC" id="3.2.1.-" evidence="7"/>
<feature type="active site" description="Proton donor" evidence="5">
    <location>
        <position position="357"/>
    </location>
</feature>
<evidence type="ECO:0000256" key="7">
    <source>
        <dbReference type="RuleBase" id="RU361193"/>
    </source>
</evidence>
<feature type="domain" description="PA" evidence="9">
    <location>
        <begin position="697"/>
        <end position="782"/>
    </location>
</feature>
<evidence type="ECO:0000313" key="14">
    <source>
        <dbReference type="Proteomes" id="UP000663829"/>
    </source>
</evidence>
<evidence type="ECO:0000256" key="5">
    <source>
        <dbReference type="PIRSR" id="PIRSR601382-1"/>
    </source>
</evidence>
<dbReference type="InterPro" id="IPR036026">
    <property type="entry name" value="Seven-hairpin_glycosidases"/>
</dbReference>
<feature type="compositionally biased region" description="Low complexity" evidence="8">
    <location>
        <begin position="887"/>
        <end position="902"/>
    </location>
</feature>
<feature type="active site" evidence="5">
    <location>
        <position position="261"/>
    </location>
</feature>
<keyword evidence="7" id="KW-0326">Glycosidase</keyword>
<proteinExistence type="inferred from homology"/>
<dbReference type="AlphaFoldDB" id="A0A814LZ52"/>
<dbReference type="Proteomes" id="UP000663829">
    <property type="component" value="Unassembled WGS sequence"/>
</dbReference>
<dbReference type="EMBL" id="CAJNOQ010004717">
    <property type="protein sequence ID" value="CAF1071137.1"/>
    <property type="molecule type" value="Genomic_DNA"/>
</dbReference>
<keyword evidence="14" id="KW-1185">Reference proteome</keyword>
<feature type="region of interest" description="Disordered" evidence="8">
    <location>
        <begin position="872"/>
        <end position="937"/>
    </location>
</feature>
<evidence type="ECO:0000256" key="2">
    <source>
        <dbReference type="ARBA" id="ARBA00007658"/>
    </source>
</evidence>
<comment type="caution">
    <text evidence="11">The sequence shown here is derived from an EMBL/GenBank/DDBJ whole genome shotgun (WGS) entry which is preliminary data.</text>
</comment>
<dbReference type="Proteomes" id="UP000677228">
    <property type="component" value="Unassembled WGS sequence"/>
</dbReference>
<dbReference type="InterPro" id="IPR046450">
    <property type="entry name" value="PA_dom_sf"/>
</dbReference>
<keyword evidence="7" id="KW-0378">Hydrolase</keyword>
<dbReference type="PRINTS" id="PR00747">
    <property type="entry name" value="GLYHDRLASE47"/>
</dbReference>
<reference evidence="11" key="1">
    <citation type="submission" date="2021-02" db="EMBL/GenBank/DDBJ databases">
        <authorList>
            <person name="Nowell W R."/>
        </authorList>
    </citation>
    <scope>NUCLEOTIDE SEQUENCE</scope>
</reference>
<dbReference type="GO" id="GO:0004571">
    <property type="term" value="F:mannosyl-oligosaccharide 1,2-alpha-mannosidase activity"/>
    <property type="evidence" value="ECO:0007669"/>
    <property type="project" value="InterPro"/>
</dbReference>
<keyword evidence="4" id="KW-0325">Glycoprotein</keyword>
<keyword evidence="6" id="KW-0479">Metal-binding</keyword>
<dbReference type="Gene3D" id="3.50.30.30">
    <property type="match status" value="1"/>
</dbReference>
<comment type="subcellular location">
    <subcellularLocation>
        <location evidence="1">Endoplasmic reticulum</location>
    </subcellularLocation>
</comment>
<keyword evidence="3" id="KW-0256">Endoplasmic reticulum</keyword>
<dbReference type="InterPro" id="IPR003137">
    <property type="entry name" value="PA_domain"/>
</dbReference>
<dbReference type="EMBL" id="CAJOBC010004717">
    <property type="protein sequence ID" value="CAF3838254.1"/>
    <property type="molecule type" value="Genomic_DNA"/>
</dbReference>
<evidence type="ECO:0000313" key="12">
    <source>
        <dbReference type="EMBL" id="CAF3764508.1"/>
    </source>
</evidence>
<dbReference type="GO" id="GO:0005509">
    <property type="term" value="F:calcium ion binding"/>
    <property type="evidence" value="ECO:0007669"/>
    <property type="project" value="InterPro"/>
</dbReference>
<dbReference type="EMBL" id="CAJOBA010006147">
    <property type="protein sequence ID" value="CAF3764508.1"/>
    <property type="molecule type" value="Genomic_DNA"/>
</dbReference>
<feature type="active site" evidence="5">
    <location>
        <position position="375"/>
    </location>
</feature>
<organism evidence="11 14">
    <name type="scientific">Didymodactylos carnosus</name>
    <dbReference type="NCBI Taxonomy" id="1234261"/>
    <lineage>
        <taxon>Eukaryota</taxon>
        <taxon>Metazoa</taxon>
        <taxon>Spiralia</taxon>
        <taxon>Gnathifera</taxon>
        <taxon>Rotifera</taxon>
        <taxon>Eurotatoria</taxon>
        <taxon>Bdelloidea</taxon>
        <taxon>Philodinida</taxon>
        <taxon>Philodinidae</taxon>
        <taxon>Didymodactylos</taxon>
    </lineage>
</organism>
<dbReference type="GO" id="GO:0044322">
    <property type="term" value="C:endoplasmic reticulum quality control compartment"/>
    <property type="evidence" value="ECO:0007669"/>
    <property type="project" value="GOC"/>
</dbReference>
<feature type="active site" description="Proton donor" evidence="5">
    <location>
        <position position="113"/>
    </location>
</feature>
<dbReference type="InterPro" id="IPR044674">
    <property type="entry name" value="EDEM1/2/3"/>
</dbReference>
<dbReference type="GO" id="GO:1904380">
    <property type="term" value="P:endoplasmic reticulum mannose trimming"/>
    <property type="evidence" value="ECO:0007669"/>
    <property type="project" value="InterPro"/>
</dbReference>
<dbReference type="SUPFAM" id="SSF48225">
    <property type="entry name" value="Seven-hairpin glycosidases"/>
    <property type="match status" value="1"/>
</dbReference>
<comment type="similarity">
    <text evidence="2 7">Belongs to the glycosyl hydrolase 47 family.</text>
</comment>
<evidence type="ECO:0000256" key="4">
    <source>
        <dbReference type="ARBA" id="ARBA00023180"/>
    </source>
</evidence>
<dbReference type="Proteomes" id="UP000682733">
    <property type="component" value="Unassembled WGS sequence"/>
</dbReference>
<name>A0A814LZ52_9BILA</name>
<evidence type="ECO:0000259" key="9">
    <source>
        <dbReference type="Pfam" id="PF02225"/>
    </source>
</evidence>
<evidence type="ECO:0000313" key="10">
    <source>
        <dbReference type="EMBL" id="CAF0994699.1"/>
    </source>
</evidence>
<dbReference type="Proteomes" id="UP000681722">
    <property type="component" value="Unassembled WGS sequence"/>
</dbReference>
<dbReference type="GO" id="GO:0016020">
    <property type="term" value="C:membrane"/>
    <property type="evidence" value="ECO:0007669"/>
    <property type="project" value="InterPro"/>
</dbReference>
<evidence type="ECO:0000256" key="6">
    <source>
        <dbReference type="PIRSR" id="PIRSR601382-2"/>
    </source>
</evidence>
<dbReference type="Pfam" id="PF02225">
    <property type="entry name" value="PA"/>
    <property type="match status" value="1"/>
</dbReference>
<dbReference type="GO" id="GO:0005975">
    <property type="term" value="P:carbohydrate metabolic process"/>
    <property type="evidence" value="ECO:0007669"/>
    <property type="project" value="InterPro"/>
</dbReference>
<dbReference type="PANTHER" id="PTHR45679">
    <property type="entry name" value="ER DEGRADATION-ENHANCING ALPHA-MANNOSIDASE-LIKE PROTEIN 2"/>
    <property type="match status" value="1"/>
</dbReference>
<feature type="binding site" evidence="6">
    <location>
        <position position="461"/>
    </location>
    <ligand>
        <name>Ca(2+)</name>
        <dbReference type="ChEBI" id="CHEBI:29108"/>
    </ligand>
</feature>
<gene>
    <name evidence="11" type="ORF">GPM918_LOCUS17282</name>
    <name evidence="10" type="ORF">OVA965_LOCUS14250</name>
    <name evidence="13" type="ORF">SRO942_LOCUS17281</name>
    <name evidence="12" type="ORF">TMI583_LOCUS14255</name>
</gene>
<dbReference type="Pfam" id="PF01532">
    <property type="entry name" value="Glyco_hydro_47"/>
    <property type="match status" value="1"/>
</dbReference>
<dbReference type="OrthoDB" id="8118055at2759"/>
<accession>A0A814LZ52</accession>
<dbReference type="InterPro" id="IPR001382">
    <property type="entry name" value="Glyco_hydro_47"/>
</dbReference>
<dbReference type="EMBL" id="CAJNOK010006138">
    <property type="protein sequence ID" value="CAF0994699.1"/>
    <property type="molecule type" value="Genomic_DNA"/>
</dbReference>
<feature type="compositionally biased region" description="Basic and acidic residues" evidence="8">
    <location>
        <begin position="914"/>
        <end position="937"/>
    </location>
</feature>
<keyword evidence="6" id="KW-0106">Calcium</keyword>